<gene>
    <name evidence="1" type="ORF">CDAR_58271</name>
</gene>
<organism evidence="1 2">
    <name type="scientific">Caerostris darwini</name>
    <dbReference type="NCBI Taxonomy" id="1538125"/>
    <lineage>
        <taxon>Eukaryota</taxon>
        <taxon>Metazoa</taxon>
        <taxon>Ecdysozoa</taxon>
        <taxon>Arthropoda</taxon>
        <taxon>Chelicerata</taxon>
        <taxon>Arachnida</taxon>
        <taxon>Araneae</taxon>
        <taxon>Araneomorphae</taxon>
        <taxon>Entelegynae</taxon>
        <taxon>Araneoidea</taxon>
        <taxon>Araneidae</taxon>
        <taxon>Caerostris</taxon>
    </lineage>
</organism>
<proteinExistence type="predicted"/>
<evidence type="ECO:0000313" key="1">
    <source>
        <dbReference type="EMBL" id="GIY53589.1"/>
    </source>
</evidence>
<evidence type="ECO:0000313" key="2">
    <source>
        <dbReference type="Proteomes" id="UP001054837"/>
    </source>
</evidence>
<reference evidence="1 2" key="1">
    <citation type="submission" date="2021-06" db="EMBL/GenBank/DDBJ databases">
        <title>Caerostris darwini draft genome.</title>
        <authorList>
            <person name="Kono N."/>
            <person name="Arakawa K."/>
        </authorList>
    </citation>
    <scope>NUCLEOTIDE SEQUENCE [LARGE SCALE GENOMIC DNA]</scope>
</reference>
<dbReference type="EMBL" id="BPLQ01010785">
    <property type="protein sequence ID" value="GIY53589.1"/>
    <property type="molecule type" value="Genomic_DNA"/>
</dbReference>
<evidence type="ECO:0008006" key="3">
    <source>
        <dbReference type="Google" id="ProtNLM"/>
    </source>
</evidence>
<protein>
    <recommendedName>
        <fullName evidence="3">LAGLIDADG homing endonuclease</fullName>
    </recommendedName>
</protein>
<accession>A0AAV4U758</accession>
<keyword evidence="2" id="KW-1185">Reference proteome</keyword>
<dbReference type="AlphaFoldDB" id="A0AAV4U758"/>
<dbReference type="Proteomes" id="UP001054837">
    <property type="component" value="Unassembled WGS sequence"/>
</dbReference>
<sequence length="110" mass="12387">MRGKSYKSFFSLSIGKENVPLSCSYAPQLNRLIEKLKPMKRRDNFQISRSLPTSGIADIMIGRLGGKCNNSTCYADLQEVFPQLSKCVYPSQLIQHLVGQRNGELKTLSF</sequence>
<name>A0AAV4U758_9ARAC</name>
<comment type="caution">
    <text evidence="1">The sequence shown here is derived from an EMBL/GenBank/DDBJ whole genome shotgun (WGS) entry which is preliminary data.</text>
</comment>